<proteinExistence type="predicted"/>
<dbReference type="InterPro" id="IPR050736">
    <property type="entry name" value="Sensor_HK_Regulatory"/>
</dbReference>
<reference evidence="9 10" key="2">
    <citation type="submission" date="2018-03" db="EMBL/GenBank/DDBJ databases">
        <title>The ancient ancestry and fast evolution of plastids.</title>
        <authorList>
            <person name="Moore K.R."/>
            <person name="Magnabosco C."/>
            <person name="Momper L."/>
            <person name="Gold D.A."/>
            <person name="Bosak T."/>
            <person name="Fournier G.P."/>
        </authorList>
    </citation>
    <scope>NUCLEOTIDE SEQUENCE [LARGE SCALE GENOMIC DNA]</scope>
    <source>
        <strain evidence="9 10">CCAP 1448/3</strain>
    </source>
</reference>
<dbReference type="CDD" id="cd00075">
    <property type="entry name" value="HATPase"/>
    <property type="match status" value="1"/>
</dbReference>
<dbReference type="EC" id="2.7.13.3" evidence="2"/>
<evidence type="ECO:0000259" key="8">
    <source>
        <dbReference type="PROSITE" id="PS50109"/>
    </source>
</evidence>
<evidence type="ECO:0000256" key="2">
    <source>
        <dbReference type="ARBA" id="ARBA00012438"/>
    </source>
</evidence>
<keyword evidence="10" id="KW-1185">Reference proteome</keyword>
<evidence type="ECO:0000256" key="4">
    <source>
        <dbReference type="ARBA" id="ARBA00022679"/>
    </source>
</evidence>
<protein>
    <recommendedName>
        <fullName evidence="2">histidine kinase</fullName>
        <ecNumber evidence="2">2.7.13.3</ecNumber>
    </recommendedName>
</protein>
<dbReference type="RefSeq" id="WP_106287528.1">
    <property type="nucleotide sequence ID" value="NZ_CAWNTC010000212.1"/>
</dbReference>
<dbReference type="SUPFAM" id="SSF47384">
    <property type="entry name" value="Homodimeric domain of signal transducing histidine kinase"/>
    <property type="match status" value="1"/>
</dbReference>
<keyword evidence="7" id="KW-0812">Transmembrane</keyword>
<dbReference type="Pfam" id="PF18719">
    <property type="entry name" value="ArlS_N"/>
    <property type="match status" value="1"/>
</dbReference>
<name>A0A2T1C7C3_9CYAN</name>
<dbReference type="PANTHER" id="PTHR43711:SF1">
    <property type="entry name" value="HISTIDINE KINASE 1"/>
    <property type="match status" value="1"/>
</dbReference>
<dbReference type="OrthoDB" id="417111at2"/>
<dbReference type="PANTHER" id="PTHR43711">
    <property type="entry name" value="TWO-COMPONENT HISTIDINE KINASE"/>
    <property type="match status" value="1"/>
</dbReference>
<dbReference type="InterPro" id="IPR003594">
    <property type="entry name" value="HATPase_dom"/>
</dbReference>
<dbReference type="InterPro" id="IPR005467">
    <property type="entry name" value="His_kinase_dom"/>
</dbReference>
<keyword evidence="7" id="KW-1133">Transmembrane helix</keyword>
<gene>
    <name evidence="9" type="ORF">C7B64_04860</name>
</gene>
<evidence type="ECO:0000313" key="10">
    <source>
        <dbReference type="Proteomes" id="UP000238762"/>
    </source>
</evidence>
<organism evidence="9 10">
    <name type="scientific">Merismopedia glauca CCAP 1448/3</name>
    <dbReference type="NCBI Taxonomy" id="1296344"/>
    <lineage>
        <taxon>Bacteria</taxon>
        <taxon>Bacillati</taxon>
        <taxon>Cyanobacteriota</taxon>
        <taxon>Cyanophyceae</taxon>
        <taxon>Synechococcales</taxon>
        <taxon>Merismopediaceae</taxon>
        <taxon>Merismopedia</taxon>
    </lineage>
</organism>
<keyword evidence="7" id="KW-0472">Membrane</keyword>
<keyword evidence="5 9" id="KW-0418">Kinase</keyword>
<dbReference type="SMART" id="SM00388">
    <property type="entry name" value="HisKA"/>
    <property type="match status" value="1"/>
</dbReference>
<dbReference type="CDD" id="cd00082">
    <property type="entry name" value="HisKA"/>
    <property type="match status" value="1"/>
</dbReference>
<keyword evidence="3" id="KW-0597">Phosphoprotein</keyword>
<comment type="catalytic activity">
    <reaction evidence="1">
        <text>ATP + protein L-histidine = ADP + protein N-phospho-L-histidine.</text>
        <dbReference type="EC" id="2.7.13.3"/>
    </reaction>
</comment>
<keyword evidence="6" id="KW-0902">Two-component regulatory system</keyword>
<dbReference type="SMART" id="SM00387">
    <property type="entry name" value="HATPase_c"/>
    <property type="match status" value="1"/>
</dbReference>
<dbReference type="InterPro" id="IPR049835">
    <property type="entry name" value="RppB"/>
</dbReference>
<dbReference type="InterPro" id="IPR036097">
    <property type="entry name" value="HisK_dim/P_sf"/>
</dbReference>
<dbReference type="PRINTS" id="PR00344">
    <property type="entry name" value="BCTRLSENSOR"/>
</dbReference>
<feature type="transmembrane region" description="Helical" evidence="7">
    <location>
        <begin position="174"/>
        <end position="194"/>
    </location>
</feature>
<dbReference type="SUPFAM" id="SSF55874">
    <property type="entry name" value="ATPase domain of HSP90 chaperone/DNA topoisomerase II/histidine kinase"/>
    <property type="match status" value="1"/>
</dbReference>
<sequence length="440" mass="48875">MTQNKLFWQTRWRLAGSYALVMGSILFFCGIGLNRAIAQAYWQTLNRELESVAGTWHDNLESNLDSSLGLETAAQQIFPSSGRQRHLVGAIYRGDYYIRLLNPSEALVTAFGIQTPKLPVTSGKVTWQTIEDAQGDRYRQISIPMHAQGHIFVGYLQMGRSLAQFDRNLAQMQFILGLGIAISTVLATLSSWWLSKLAMEPIYRSYSQIQQFTADAAHELRTPLATISATVESALRVPELTWEENQILLSTLKDQNQRLTTLVTDLLLLSRIDRQEVSLSFQPCCLNDIVSDLVEELAGVALTNQIHLAADIRLDRLVYVSGDESQLYRLVSNLIANALQYTPNGGEVKTILSVRDSCAEIQIKDTGVGIPLEAQPHIFERFYRINSDRSRHFGGAGLGLAIAKAIAQNHGGNLQVSSHLGKGSTFTLSLPLVREPDAQF</sequence>
<evidence type="ECO:0000256" key="3">
    <source>
        <dbReference type="ARBA" id="ARBA00022553"/>
    </source>
</evidence>
<dbReference type="Proteomes" id="UP000238762">
    <property type="component" value="Unassembled WGS sequence"/>
</dbReference>
<dbReference type="AlphaFoldDB" id="A0A2T1C7C3"/>
<dbReference type="NCBIfam" id="NF041735">
    <property type="entry name" value="hist_kin_RppB"/>
    <property type="match status" value="1"/>
</dbReference>
<accession>A0A2T1C7C3</accession>
<evidence type="ECO:0000313" key="9">
    <source>
        <dbReference type="EMBL" id="PSB04185.1"/>
    </source>
</evidence>
<dbReference type="PROSITE" id="PS50109">
    <property type="entry name" value="HIS_KIN"/>
    <property type="match status" value="1"/>
</dbReference>
<feature type="transmembrane region" description="Helical" evidence="7">
    <location>
        <begin position="12"/>
        <end position="33"/>
    </location>
</feature>
<dbReference type="Pfam" id="PF00512">
    <property type="entry name" value="HisKA"/>
    <property type="match status" value="1"/>
</dbReference>
<dbReference type="InterPro" id="IPR036890">
    <property type="entry name" value="HATPase_C_sf"/>
</dbReference>
<dbReference type="InterPro" id="IPR003661">
    <property type="entry name" value="HisK_dim/P_dom"/>
</dbReference>
<dbReference type="Pfam" id="PF02518">
    <property type="entry name" value="HATPase_c"/>
    <property type="match status" value="1"/>
</dbReference>
<evidence type="ECO:0000256" key="7">
    <source>
        <dbReference type="SAM" id="Phobius"/>
    </source>
</evidence>
<dbReference type="Gene3D" id="1.10.287.130">
    <property type="match status" value="1"/>
</dbReference>
<dbReference type="InterPro" id="IPR041610">
    <property type="entry name" value="ArlS_N"/>
</dbReference>
<keyword evidence="4" id="KW-0808">Transferase</keyword>
<dbReference type="Gene3D" id="3.30.565.10">
    <property type="entry name" value="Histidine kinase-like ATPase, C-terminal domain"/>
    <property type="match status" value="1"/>
</dbReference>
<dbReference type="EMBL" id="PVWJ01000016">
    <property type="protein sequence ID" value="PSB04185.1"/>
    <property type="molecule type" value="Genomic_DNA"/>
</dbReference>
<dbReference type="FunFam" id="3.30.565.10:FF:000006">
    <property type="entry name" value="Sensor histidine kinase WalK"/>
    <property type="match status" value="1"/>
</dbReference>
<evidence type="ECO:0000256" key="5">
    <source>
        <dbReference type="ARBA" id="ARBA00022777"/>
    </source>
</evidence>
<evidence type="ECO:0000256" key="1">
    <source>
        <dbReference type="ARBA" id="ARBA00000085"/>
    </source>
</evidence>
<evidence type="ECO:0000256" key="6">
    <source>
        <dbReference type="ARBA" id="ARBA00023012"/>
    </source>
</evidence>
<dbReference type="InterPro" id="IPR004358">
    <property type="entry name" value="Sig_transdc_His_kin-like_C"/>
</dbReference>
<feature type="domain" description="Histidine kinase" evidence="8">
    <location>
        <begin position="215"/>
        <end position="434"/>
    </location>
</feature>
<dbReference type="GO" id="GO:0000155">
    <property type="term" value="F:phosphorelay sensor kinase activity"/>
    <property type="evidence" value="ECO:0007669"/>
    <property type="project" value="InterPro"/>
</dbReference>
<reference evidence="9 10" key="1">
    <citation type="submission" date="2018-02" db="EMBL/GenBank/DDBJ databases">
        <authorList>
            <person name="Cohen D.B."/>
            <person name="Kent A.D."/>
        </authorList>
    </citation>
    <scope>NUCLEOTIDE SEQUENCE [LARGE SCALE GENOMIC DNA]</scope>
    <source>
        <strain evidence="9 10">CCAP 1448/3</strain>
    </source>
</reference>
<comment type="caution">
    <text evidence="9">The sequence shown here is derived from an EMBL/GenBank/DDBJ whole genome shotgun (WGS) entry which is preliminary data.</text>
</comment>